<accession>A0A8S5U7V9</accession>
<protein>
    <submittedName>
        <fullName evidence="1">Uncharacterized protein</fullName>
    </submittedName>
</protein>
<reference evidence="1" key="1">
    <citation type="journal article" date="2021" name="Proc. Natl. Acad. Sci. U.S.A.">
        <title>A Catalog of Tens of Thousands of Viruses from Human Metagenomes Reveals Hidden Associations with Chronic Diseases.</title>
        <authorList>
            <person name="Tisza M.J."/>
            <person name="Buck C.B."/>
        </authorList>
    </citation>
    <scope>NUCLEOTIDE SEQUENCE</scope>
    <source>
        <strain evidence="1">CtdyF5</strain>
    </source>
</reference>
<evidence type="ECO:0000313" key="1">
    <source>
        <dbReference type="EMBL" id="DAF90470.1"/>
    </source>
</evidence>
<dbReference type="EMBL" id="BK016029">
    <property type="protein sequence ID" value="DAF90470.1"/>
    <property type="molecule type" value="Genomic_DNA"/>
</dbReference>
<organism evidence="1">
    <name type="scientific">Myoviridae sp. ctdyF5</name>
    <dbReference type="NCBI Taxonomy" id="2825144"/>
    <lineage>
        <taxon>Viruses</taxon>
        <taxon>Duplodnaviria</taxon>
        <taxon>Heunggongvirae</taxon>
        <taxon>Uroviricota</taxon>
        <taxon>Caudoviricetes</taxon>
    </lineage>
</organism>
<sequence>MAGLSGSQNFRERTEMTIVANKHVARVGYEFAVAITADTPIIEIAKMVSRLASALDKQSELTEQLAMENAILLTPENWLKHSEEGAAASAIAEGNGASEEEALLAGMKAIIACMQPFATSAAIAALREEATEAAFNSDKHAALCDSAYVSGMQAGWNFGVDEDVTGFQQSLEAYRKPMREAYRQLRESKGESKL</sequence>
<name>A0A8S5U7V9_9CAUD</name>
<proteinExistence type="predicted"/>